<dbReference type="InterPro" id="IPR005068">
    <property type="entry name" value="Phage_lambda_Stf-r2"/>
</dbReference>
<organism evidence="1">
    <name type="scientific">Salmonella sp. NCTC 6947</name>
    <dbReference type="NCBI Taxonomy" id="2583581"/>
    <lineage>
        <taxon>Bacteria</taxon>
        <taxon>Pseudomonadati</taxon>
        <taxon>Pseudomonadota</taxon>
        <taxon>Gammaproteobacteria</taxon>
        <taxon>Enterobacterales</taxon>
        <taxon>Enterobacteriaceae</taxon>
        <taxon>Salmonella</taxon>
    </lineage>
</organism>
<name>A0A509BPS5_9ENTR</name>
<proteinExistence type="predicted"/>
<protein>
    <submittedName>
        <fullName evidence="1">Gp19</fullName>
    </submittedName>
</protein>
<accession>A0A509BPS5</accession>
<gene>
    <name evidence="1" type="ORF">NCTC6947_01220</name>
</gene>
<dbReference type="AlphaFoldDB" id="A0A509BPS5"/>
<dbReference type="GO" id="GO:0019062">
    <property type="term" value="P:virion attachment to host cell"/>
    <property type="evidence" value="ECO:0007669"/>
    <property type="project" value="InterPro"/>
</dbReference>
<dbReference type="EMBL" id="CABFNZ010000003">
    <property type="protein sequence ID" value="VUC75287.1"/>
    <property type="molecule type" value="Genomic_DNA"/>
</dbReference>
<dbReference type="Pfam" id="PF03406">
    <property type="entry name" value="Phage_fiber_2"/>
    <property type="match status" value="1"/>
</dbReference>
<dbReference type="GO" id="GO:0046718">
    <property type="term" value="P:symbiont entry into host cell"/>
    <property type="evidence" value="ECO:0007669"/>
    <property type="project" value="InterPro"/>
</dbReference>
<reference evidence="1" key="1">
    <citation type="submission" date="2019-06" db="EMBL/GenBank/DDBJ databases">
        <authorList>
            <consortium name="Pathogen Informatics"/>
        </authorList>
    </citation>
    <scope>NUCLEOTIDE SEQUENCE</scope>
    <source>
        <strain evidence="1">NCTC6947</strain>
    </source>
</reference>
<evidence type="ECO:0000313" key="1">
    <source>
        <dbReference type="EMBL" id="VUC75287.1"/>
    </source>
</evidence>
<sequence>MFPTVRQKQLANRTLWLKKRLEDANNALAEHEKSRNHPDATLTAKGFVRLYSGVTSLDETMAATPKAVKIAMDNANERLAKACNLADLQSVPLALTNLTLANVKKAVEDTQIGLSKLPTFRPETEDDLDALPVGFIGECKNKTPGGPLPTELWCYIQKTGNLDNYSGNPKRKGGTIRLVCIHNAGETWTGAKFDDGTTEGKRYEWSRDFSTLNKPKPEDVGLAATKKAIDDTQTGLAAQSVMWITSADDLSNLPSGARRFASNKAPATVLPTAGYFSWKSWQSVIQRTVVASWQRVTPETSGWGHVTPFPMMPPSPGYS</sequence>